<proteinExistence type="predicted"/>
<evidence type="ECO:0000256" key="1">
    <source>
        <dbReference type="SAM" id="SignalP"/>
    </source>
</evidence>
<feature type="chain" id="PRO_5011611637" description="Secreted protein" evidence="1">
    <location>
        <begin position="20"/>
        <end position="119"/>
    </location>
</feature>
<gene>
    <name evidence="2" type="ORF">SAMN04490244_11428</name>
</gene>
<organism evidence="2 3">
    <name type="scientific">Tranquillimonas rosea</name>
    <dbReference type="NCBI Taxonomy" id="641238"/>
    <lineage>
        <taxon>Bacteria</taxon>
        <taxon>Pseudomonadati</taxon>
        <taxon>Pseudomonadota</taxon>
        <taxon>Alphaproteobacteria</taxon>
        <taxon>Rhodobacterales</taxon>
        <taxon>Roseobacteraceae</taxon>
        <taxon>Tranquillimonas</taxon>
    </lineage>
</organism>
<dbReference type="OrthoDB" id="8592692at2"/>
<keyword evidence="3" id="KW-1185">Reference proteome</keyword>
<dbReference type="AlphaFoldDB" id="A0A1H9WX74"/>
<name>A0A1H9WX74_9RHOB</name>
<keyword evidence="1" id="KW-0732">Signal</keyword>
<sequence>MLGLCRVLAGALAVTVLLAACQRDEAEPAAPVTGSYAPDAAARAEAQCREDGGSWGKAGAAGGQVCTRPTADANQPCRSGSECDGLCLARSRTCAPVKPFFGCHDILTDRGVEATLCID</sequence>
<reference evidence="2 3" key="1">
    <citation type="submission" date="2016-10" db="EMBL/GenBank/DDBJ databases">
        <authorList>
            <person name="de Groot N.N."/>
        </authorList>
    </citation>
    <scope>NUCLEOTIDE SEQUENCE [LARGE SCALE GENOMIC DNA]</scope>
    <source>
        <strain evidence="2 3">DSM 23042</strain>
    </source>
</reference>
<dbReference type="STRING" id="641238.SAMN04490244_11428"/>
<dbReference type="EMBL" id="FOGU01000014">
    <property type="protein sequence ID" value="SES38434.1"/>
    <property type="molecule type" value="Genomic_DNA"/>
</dbReference>
<accession>A0A1H9WX74</accession>
<dbReference type="PROSITE" id="PS51257">
    <property type="entry name" value="PROKAR_LIPOPROTEIN"/>
    <property type="match status" value="1"/>
</dbReference>
<dbReference type="RefSeq" id="WP_092696047.1">
    <property type="nucleotide sequence ID" value="NZ_FOGU01000014.1"/>
</dbReference>
<protein>
    <recommendedName>
        <fullName evidence="4">Secreted protein</fullName>
    </recommendedName>
</protein>
<evidence type="ECO:0000313" key="2">
    <source>
        <dbReference type="EMBL" id="SES38434.1"/>
    </source>
</evidence>
<feature type="signal peptide" evidence="1">
    <location>
        <begin position="1"/>
        <end position="19"/>
    </location>
</feature>
<dbReference type="Proteomes" id="UP000198885">
    <property type="component" value="Unassembled WGS sequence"/>
</dbReference>
<evidence type="ECO:0000313" key="3">
    <source>
        <dbReference type="Proteomes" id="UP000198885"/>
    </source>
</evidence>
<evidence type="ECO:0008006" key="4">
    <source>
        <dbReference type="Google" id="ProtNLM"/>
    </source>
</evidence>